<accession>A0A382XIK7</accession>
<evidence type="ECO:0008006" key="2">
    <source>
        <dbReference type="Google" id="ProtNLM"/>
    </source>
</evidence>
<dbReference type="EMBL" id="UINC01168092">
    <property type="protein sequence ID" value="SVD70942.1"/>
    <property type="molecule type" value="Genomic_DNA"/>
</dbReference>
<name>A0A382XIK7_9ZZZZ</name>
<dbReference type="AlphaFoldDB" id="A0A382XIK7"/>
<protein>
    <recommendedName>
        <fullName evidence="2">FMN-binding domain-containing protein</fullName>
    </recommendedName>
</protein>
<organism evidence="1">
    <name type="scientific">marine metagenome</name>
    <dbReference type="NCBI Taxonomy" id="408172"/>
    <lineage>
        <taxon>unclassified sequences</taxon>
        <taxon>metagenomes</taxon>
        <taxon>ecological metagenomes</taxon>
    </lineage>
</organism>
<sequence length="131" mass="14345">MTFFRLFLIPAAMLLGTFGNTAADMNKPLQTRLSDSLVSSFFPEADGFEVDHESSALAHVKVNGLTTGYLFSTHEMAEPKGFKGDSFDIIIALDSTGRLVGHRVLEQHEPLVSPDKVSEATLSQYLNRLNG</sequence>
<reference evidence="1" key="1">
    <citation type="submission" date="2018-05" db="EMBL/GenBank/DDBJ databases">
        <authorList>
            <person name="Lanie J.A."/>
            <person name="Ng W.-L."/>
            <person name="Kazmierczak K.M."/>
            <person name="Andrzejewski T.M."/>
            <person name="Davidsen T.M."/>
            <person name="Wayne K.J."/>
            <person name="Tettelin H."/>
            <person name="Glass J.I."/>
            <person name="Rusch D."/>
            <person name="Podicherti R."/>
            <person name="Tsui H.-C.T."/>
            <person name="Winkler M.E."/>
        </authorList>
    </citation>
    <scope>NUCLEOTIDE SEQUENCE</scope>
</reference>
<gene>
    <name evidence="1" type="ORF">METZ01_LOCUS423796</name>
</gene>
<proteinExistence type="predicted"/>
<evidence type="ECO:0000313" key="1">
    <source>
        <dbReference type="EMBL" id="SVD70942.1"/>
    </source>
</evidence>
<feature type="non-terminal residue" evidence="1">
    <location>
        <position position="131"/>
    </location>
</feature>